<dbReference type="EMBL" id="JBHSKY010000008">
    <property type="protein sequence ID" value="MFC5278937.1"/>
    <property type="molecule type" value="Genomic_DNA"/>
</dbReference>
<proteinExistence type="inferred from homology"/>
<dbReference type="AlphaFoldDB" id="A0ABD5R1U2"/>
<evidence type="ECO:0000256" key="1">
    <source>
        <dbReference type="ARBA" id="ARBA00007673"/>
    </source>
</evidence>
<sequence>MVDSTRQESVRGRLIRGGTSRGLYVTPDELPPAGERRDAALIELFGTPDPLQIDGIGGGNSHTSKVMIVEAADRPTADVAYTFGQVGVDRATVDWSGNCGNLTSGVGVFALRSGMIEPTEPETTVTLYNANTDTHVDQTIPVVDGQPAVRGDYRVDGIPGTGARIDSYFREPEGSLTGALFPTGNRRETVTVDGDDYPVSLIDVANLNVFLRAGDLGLDGTELPGDLDDPALLERLELIRGAACERLGLVEDRRDAADERAAVPQVALVSEPQSFARSGDGRVDADDIDVTSRIVTTQTPHHSYAMTGAMCLAAACRLDGTIPTEFVRDGDASDVRIGHPKGTITVGVETATEKGEPAVERVRVGRTARPIAEGRFHYRPPA</sequence>
<comment type="similarity">
    <text evidence="1">Belongs to the PrpF family.</text>
</comment>
<dbReference type="GO" id="GO:0016853">
    <property type="term" value="F:isomerase activity"/>
    <property type="evidence" value="ECO:0007669"/>
    <property type="project" value="UniProtKB-KW"/>
</dbReference>
<keyword evidence="4" id="KW-1185">Reference proteome</keyword>
<comment type="caution">
    <text evidence="3">The sequence shown here is derived from an EMBL/GenBank/DDBJ whole genome shotgun (WGS) entry which is preliminary data.</text>
</comment>
<evidence type="ECO:0000256" key="2">
    <source>
        <dbReference type="ARBA" id="ARBA00023235"/>
    </source>
</evidence>
<dbReference type="SUPFAM" id="SSF54506">
    <property type="entry name" value="Diaminopimelate epimerase-like"/>
    <property type="match status" value="2"/>
</dbReference>
<evidence type="ECO:0000313" key="4">
    <source>
        <dbReference type="Proteomes" id="UP001596118"/>
    </source>
</evidence>
<reference evidence="3 4" key="1">
    <citation type="journal article" date="2019" name="Int. J. Syst. Evol. Microbiol.">
        <title>The Global Catalogue of Microorganisms (GCM) 10K type strain sequencing project: providing services to taxonomists for standard genome sequencing and annotation.</title>
        <authorList>
            <consortium name="The Broad Institute Genomics Platform"/>
            <consortium name="The Broad Institute Genome Sequencing Center for Infectious Disease"/>
            <person name="Wu L."/>
            <person name="Ma J."/>
        </authorList>
    </citation>
    <scope>NUCLEOTIDE SEQUENCE [LARGE SCALE GENOMIC DNA]</scope>
    <source>
        <strain evidence="3 4">CGMCC 1.12124</strain>
    </source>
</reference>
<dbReference type="InterPro" id="IPR007400">
    <property type="entry name" value="PrpF-like"/>
</dbReference>
<gene>
    <name evidence="3" type="ORF">ACFPM1_09245</name>
</gene>
<dbReference type="PANTHER" id="PTHR43709">
    <property type="entry name" value="ACONITATE ISOMERASE-RELATED"/>
    <property type="match status" value="1"/>
</dbReference>
<evidence type="ECO:0000313" key="3">
    <source>
        <dbReference type="EMBL" id="MFC5278937.1"/>
    </source>
</evidence>
<name>A0ABD5R1U2_9EURY</name>
<dbReference type="PANTHER" id="PTHR43709:SF2">
    <property type="entry name" value="DUF453 DOMAIN PROTEIN (AFU_ORTHOLOGUE AFUA_6G00360)"/>
    <property type="match status" value="1"/>
</dbReference>
<dbReference type="Proteomes" id="UP001596118">
    <property type="component" value="Unassembled WGS sequence"/>
</dbReference>
<organism evidence="3 4">
    <name type="scientific">Halorubrum rubrum</name>
    <dbReference type="NCBI Taxonomy" id="1126240"/>
    <lineage>
        <taxon>Archaea</taxon>
        <taxon>Methanobacteriati</taxon>
        <taxon>Methanobacteriota</taxon>
        <taxon>Stenosarchaea group</taxon>
        <taxon>Halobacteria</taxon>
        <taxon>Halobacteriales</taxon>
        <taxon>Haloferacaceae</taxon>
        <taxon>Halorubrum</taxon>
    </lineage>
</organism>
<dbReference type="RefSeq" id="WP_256413033.1">
    <property type="nucleotide sequence ID" value="NZ_JANHDM010000015.1"/>
</dbReference>
<protein>
    <submittedName>
        <fullName evidence="3">2-methylaconitate cis-trans isomerase PrpF family protein</fullName>
    </submittedName>
</protein>
<keyword evidence="2 3" id="KW-0413">Isomerase</keyword>
<dbReference type="Pfam" id="PF04303">
    <property type="entry name" value="PrpF"/>
    <property type="match status" value="1"/>
</dbReference>
<dbReference type="Gene3D" id="3.10.310.10">
    <property type="entry name" value="Diaminopimelate Epimerase, Chain A, domain 1"/>
    <property type="match status" value="2"/>
</dbReference>
<accession>A0ABD5R1U2</accession>